<evidence type="ECO:0000256" key="8">
    <source>
        <dbReference type="ARBA" id="ARBA00023136"/>
    </source>
</evidence>
<comment type="similarity">
    <text evidence="9">Belongs to the TatA/E family.</text>
</comment>
<evidence type="ECO:0000256" key="6">
    <source>
        <dbReference type="ARBA" id="ARBA00022989"/>
    </source>
</evidence>
<dbReference type="OrthoDB" id="166921at2"/>
<evidence type="ECO:0000256" key="7">
    <source>
        <dbReference type="ARBA" id="ARBA00023010"/>
    </source>
</evidence>
<evidence type="ECO:0000256" key="2">
    <source>
        <dbReference type="ARBA" id="ARBA00022448"/>
    </source>
</evidence>
<dbReference type="NCBIfam" id="TIGR01411">
    <property type="entry name" value="tatAE"/>
    <property type="match status" value="1"/>
</dbReference>
<dbReference type="EMBL" id="LGCK01000012">
    <property type="protein sequence ID" value="KPL71120.1"/>
    <property type="molecule type" value="Genomic_DNA"/>
</dbReference>
<keyword evidence="2 9" id="KW-0813">Transport</keyword>
<keyword evidence="4 9" id="KW-0812">Transmembrane</keyword>
<dbReference type="InterPro" id="IPR003369">
    <property type="entry name" value="TatA/B/E"/>
</dbReference>
<dbReference type="AlphaFoldDB" id="A0A0P6WXG7"/>
<sequence length="62" mass="6693">MSLGMPELLIILVIILLLFGVGRISKISGELGKSIRAFKDGLSGKDDENSVDKSKTDDSDKK</sequence>
<keyword evidence="7 9" id="KW-0811">Translocation</keyword>
<reference evidence="11 12" key="1">
    <citation type="submission" date="2015-07" db="EMBL/GenBank/DDBJ databases">
        <title>Genome sequence of Leptolinea tardivitalis DSM 16556.</title>
        <authorList>
            <person name="Hemp J."/>
            <person name="Ward L.M."/>
            <person name="Pace L.A."/>
            <person name="Fischer W.W."/>
        </authorList>
    </citation>
    <scope>NUCLEOTIDE SEQUENCE [LARGE SCALE GENOMIC DNA]</scope>
    <source>
        <strain evidence="11 12">YMTK-2</strain>
    </source>
</reference>
<dbReference type="GO" id="GO:0008320">
    <property type="term" value="F:protein transmembrane transporter activity"/>
    <property type="evidence" value="ECO:0007669"/>
    <property type="project" value="UniProtKB-UniRule"/>
</dbReference>
<evidence type="ECO:0000256" key="4">
    <source>
        <dbReference type="ARBA" id="ARBA00022692"/>
    </source>
</evidence>
<dbReference type="RefSeq" id="WP_062422871.1">
    <property type="nucleotide sequence ID" value="NZ_BBYA01000011.1"/>
</dbReference>
<comment type="function">
    <text evidence="9">Part of the twin-arginine translocation (Tat) system that transports large folded proteins containing a characteristic twin-arginine motif in their signal peptide across membranes. TatA could form the protein-conducting channel of the Tat system.</text>
</comment>
<dbReference type="HAMAP" id="MF_00236">
    <property type="entry name" value="TatA_E"/>
    <property type="match status" value="1"/>
</dbReference>
<comment type="subcellular location">
    <subcellularLocation>
        <location evidence="1 9">Cell membrane</location>
        <topology evidence="1 9">Single-pass membrane protein</topology>
    </subcellularLocation>
</comment>
<dbReference type="GO" id="GO:0043953">
    <property type="term" value="P:protein transport by the Tat complex"/>
    <property type="evidence" value="ECO:0007669"/>
    <property type="project" value="UniProtKB-UniRule"/>
</dbReference>
<keyword evidence="6 9" id="KW-1133">Transmembrane helix</keyword>
<keyword evidence="12" id="KW-1185">Reference proteome</keyword>
<dbReference type="PANTHER" id="PTHR42982:SF1">
    <property type="entry name" value="SEC-INDEPENDENT PROTEIN TRANSLOCASE PROTEIN TATA"/>
    <property type="match status" value="1"/>
</dbReference>
<dbReference type="Gene3D" id="1.20.5.3310">
    <property type="match status" value="1"/>
</dbReference>
<dbReference type="GO" id="GO:0033281">
    <property type="term" value="C:TAT protein transport complex"/>
    <property type="evidence" value="ECO:0007669"/>
    <property type="project" value="UniProtKB-UniRule"/>
</dbReference>
<dbReference type="InterPro" id="IPR006312">
    <property type="entry name" value="TatA/E"/>
</dbReference>
<name>A0A0P6WXG7_9CHLR</name>
<dbReference type="PANTHER" id="PTHR42982">
    <property type="entry name" value="SEC-INDEPENDENT PROTEIN TRANSLOCASE PROTEIN TATA"/>
    <property type="match status" value="1"/>
</dbReference>
<evidence type="ECO:0000313" key="11">
    <source>
        <dbReference type="EMBL" id="KPL71120.1"/>
    </source>
</evidence>
<evidence type="ECO:0000256" key="3">
    <source>
        <dbReference type="ARBA" id="ARBA00022475"/>
    </source>
</evidence>
<gene>
    <name evidence="9" type="primary">tatA</name>
    <name evidence="11" type="ORF">ADM99_12705</name>
</gene>
<dbReference type="Pfam" id="PF02416">
    <property type="entry name" value="TatA_B_E"/>
    <property type="match status" value="1"/>
</dbReference>
<comment type="subunit">
    <text evidence="9">Forms a complex with TatC.</text>
</comment>
<accession>A0A0P6WXG7</accession>
<proteinExistence type="inferred from homology"/>
<protein>
    <recommendedName>
        <fullName evidence="9">Sec-independent protein translocase protein TatA</fullName>
    </recommendedName>
</protein>
<dbReference type="Proteomes" id="UP000050430">
    <property type="component" value="Unassembled WGS sequence"/>
</dbReference>
<evidence type="ECO:0000256" key="10">
    <source>
        <dbReference type="SAM" id="MobiDB-lite"/>
    </source>
</evidence>
<keyword evidence="3 9" id="KW-1003">Cell membrane</keyword>
<evidence type="ECO:0000256" key="5">
    <source>
        <dbReference type="ARBA" id="ARBA00022927"/>
    </source>
</evidence>
<keyword evidence="5 9" id="KW-0653">Protein transport</keyword>
<evidence type="ECO:0000256" key="9">
    <source>
        <dbReference type="HAMAP-Rule" id="MF_00236"/>
    </source>
</evidence>
<dbReference type="STRING" id="229920.ADM99_12705"/>
<organism evidence="11 12">
    <name type="scientific">Leptolinea tardivitalis</name>
    <dbReference type="NCBI Taxonomy" id="229920"/>
    <lineage>
        <taxon>Bacteria</taxon>
        <taxon>Bacillati</taxon>
        <taxon>Chloroflexota</taxon>
        <taxon>Anaerolineae</taxon>
        <taxon>Anaerolineales</taxon>
        <taxon>Anaerolineaceae</taxon>
        <taxon>Leptolinea</taxon>
    </lineage>
</organism>
<comment type="caution">
    <text evidence="11">The sequence shown here is derived from an EMBL/GenBank/DDBJ whole genome shotgun (WGS) entry which is preliminary data.</text>
</comment>
<evidence type="ECO:0000256" key="1">
    <source>
        <dbReference type="ARBA" id="ARBA00004162"/>
    </source>
</evidence>
<evidence type="ECO:0000313" key="12">
    <source>
        <dbReference type="Proteomes" id="UP000050430"/>
    </source>
</evidence>
<keyword evidence="8 9" id="KW-0472">Membrane</keyword>
<feature type="region of interest" description="Disordered" evidence="10">
    <location>
        <begin position="40"/>
        <end position="62"/>
    </location>
</feature>